<dbReference type="Proteomes" id="UP000317557">
    <property type="component" value="Unassembled WGS sequence"/>
</dbReference>
<dbReference type="Gene3D" id="3.90.660.10">
    <property type="match status" value="1"/>
</dbReference>
<dbReference type="OrthoDB" id="56323at2"/>
<protein>
    <submittedName>
        <fullName evidence="4">Monoamine oxidase</fullName>
    </submittedName>
</protein>
<keyword evidence="2" id="KW-1133">Transmembrane helix</keyword>
<feature type="domain" description="Amine oxidase" evidence="3">
    <location>
        <begin position="97"/>
        <end position="345"/>
    </location>
</feature>
<keyword evidence="2" id="KW-0472">Membrane</keyword>
<evidence type="ECO:0000256" key="1">
    <source>
        <dbReference type="ARBA" id="ARBA00005995"/>
    </source>
</evidence>
<feature type="transmembrane region" description="Helical" evidence="2">
    <location>
        <begin position="6"/>
        <end position="22"/>
    </location>
</feature>
<dbReference type="GO" id="GO:0016491">
    <property type="term" value="F:oxidoreductase activity"/>
    <property type="evidence" value="ECO:0007669"/>
    <property type="project" value="InterPro"/>
</dbReference>
<sequence length="355" mass="40463">MQTPNIVIIGGGFSGLLIAHLLQKQGFTPKILEARSRLGGRIHTLRSNDEPPLEMGATWLGKKHHHLLDLLDDLGIDIYQQYMGDKGYYEPMSVSPPQLVDLPPNEEPSYRIAGGTDNLIQRLESFIDQEKIHLRQTVQTIRKTDAKLEIETESNLFKADVAISTLPPKLLVDSIDFSPSLPEKLTNIASKTHTWMAESIKVALTFEEPFWRSPDSSGTIFSNVGPVSEMYDHSTENQYALKGFMNNAYHAVSREERKQLVIEQLRRFYGGKIDSLQSYRELVWQKEPFSYSNYEQPIIPHQHNGHEIFQKAFLDQRLLIAGSETATEFPGYMDGVVESARRTVRQFRKLIPDHV</sequence>
<evidence type="ECO:0000259" key="3">
    <source>
        <dbReference type="Pfam" id="PF01593"/>
    </source>
</evidence>
<comment type="similarity">
    <text evidence="1">Belongs to the flavin monoamine oxidase family.</text>
</comment>
<dbReference type="PRINTS" id="PR00420">
    <property type="entry name" value="RNGMNOXGNASE"/>
</dbReference>
<dbReference type="Pfam" id="PF01593">
    <property type="entry name" value="Amino_oxidase"/>
    <property type="match status" value="2"/>
</dbReference>
<dbReference type="AlphaFoldDB" id="A0A521D8X4"/>
<dbReference type="RefSeq" id="WP_142454449.1">
    <property type="nucleotide sequence ID" value="NZ_FXTP01000007.1"/>
</dbReference>
<dbReference type="InterPro" id="IPR050703">
    <property type="entry name" value="Flavin_MAO"/>
</dbReference>
<dbReference type="SUPFAM" id="SSF51905">
    <property type="entry name" value="FAD/NAD(P)-binding domain"/>
    <property type="match status" value="1"/>
</dbReference>
<dbReference type="PANTHER" id="PTHR43563">
    <property type="entry name" value="AMINE OXIDASE"/>
    <property type="match status" value="1"/>
</dbReference>
<feature type="domain" description="Amine oxidase" evidence="3">
    <location>
        <begin position="13"/>
        <end position="82"/>
    </location>
</feature>
<name>A0A521D8X4_9BACT</name>
<dbReference type="PANTHER" id="PTHR43563:SF1">
    <property type="entry name" value="AMINE OXIDASE [FLAVIN-CONTAINING] B"/>
    <property type="match status" value="1"/>
</dbReference>
<proteinExistence type="inferred from homology"/>
<dbReference type="InterPro" id="IPR036188">
    <property type="entry name" value="FAD/NAD-bd_sf"/>
</dbReference>
<keyword evidence="2" id="KW-0812">Transmembrane</keyword>
<keyword evidence="5" id="KW-1185">Reference proteome</keyword>
<dbReference type="Gene3D" id="3.50.50.60">
    <property type="entry name" value="FAD/NAD(P)-binding domain"/>
    <property type="match status" value="2"/>
</dbReference>
<reference evidence="4 5" key="1">
    <citation type="submission" date="2017-05" db="EMBL/GenBank/DDBJ databases">
        <authorList>
            <person name="Varghese N."/>
            <person name="Submissions S."/>
        </authorList>
    </citation>
    <scope>NUCLEOTIDE SEQUENCE [LARGE SCALE GENOMIC DNA]</scope>
    <source>
        <strain evidence="4 5">DSM 21985</strain>
    </source>
</reference>
<dbReference type="EMBL" id="FXTP01000007">
    <property type="protein sequence ID" value="SMO68128.1"/>
    <property type="molecule type" value="Genomic_DNA"/>
</dbReference>
<accession>A0A521D8X4</accession>
<organism evidence="4 5">
    <name type="scientific">Gracilimonas mengyeensis</name>
    <dbReference type="NCBI Taxonomy" id="1302730"/>
    <lineage>
        <taxon>Bacteria</taxon>
        <taxon>Pseudomonadati</taxon>
        <taxon>Balneolota</taxon>
        <taxon>Balneolia</taxon>
        <taxon>Balneolales</taxon>
        <taxon>Balneolaceae</taxon>
        <taxon>Gracilimonas</taxon>
    </lineage>
</organism>
<dbReference type="InterPro" id="IPR002937">
    <property type="entry name" value="Amino_oxidase"/>
</dbReference>
<dbReference type="SUPFAM" id="SSF54373">
    <property type="entry name" value="FAD-linked reductases, C-terminal domain"/>
    <property type="match status" value="1"/>
</dbReference>
<evidence type="ECO:0000256" key="2">
    <source>
        <dbReference type="SAM" id="Phobius"/>
    </source>
</evidence>
<evidence type="ECO:0000313" key="4">
    <source>
        <dbReference type="EMBL" id="SMO68128.1"/>
    </source>
</evidence>
<evidence type="ECO:0000313" key="5">
    <source>
        <dbReference type="Proteomes" id="UP000317557"/>
    </source>
</evidence>
<gene>
    <name evidence="4" type="ORF">SAMN06265219_107218</name>
</gene>